<dbReference type="GO" id="GO:0005829">
    <property type="term" value="C:cytosol"/>
    <property type="evidence" value="ECO:0007669"/>
    <property type="project" value="TreeGrafter"/>
</dbReference>
<dbReference type="PRINTS" id="PR00033">
    <property type="entry name" value="HTHASNC"/>
</dbReference>
<dbReference type="InterPro" id="IPR000485">
    <property type="entry name" value="AsnC-type_HTH_dom"/>
</dbReference>
<keyword evidence="2" id="KW-0238">DNA-binding</keyword>
<dbReference type="Pfam" id="PF13412">
    <property type="entry name" value="HTH_24"/>
    <property type="match status" value="1"/>
</dbReference>
<evidence type="ECO:0000259" key="4">
    <source>
        <dbReference type="PROSITE" id="PS50956"/>
    </source>
</evidence>
<dbReference type="PROSITE" id="PS50956">
    <property type="entry name" value="HTH_ASNC_2"/>
    <property type="match status" value="1"/>
</dbReference>
<evidence type="ECO:0000313" key="5">
    <source>
        <dbReference type="EMBL" id="MBC9813694.1"/>
    </source>
</evidence>
<dbReference type="PANTHER" id="PTHR30154:SF34">
    <property type="entry name" value="TRANSCRIPTIONAL REGULATOR AZLB"/>
    <property type="match status" value="1"/>
</dbReference>
<dbReference type="InterPro" id="IPR011008">
    <property type="entry name" value="Dimeric_a/b-barrel"/>
</dbReference>
<dbReference type="GO" id="GO:0006355">
    <property type="term" value="P:regulation of DNA-templated transcription"/>
    <property type="evidence" value="ECO:0007669"/>
    <property type="project" value="UniProtKB-ARBA"/>
</dbReference>
<proteinExistence type="predicted"/>
<dbReference type="RefSeq" id="WP_163489962.1">
    <property type="nucleotide sequence ID" value="NZ_JACVEL010000013.1"/>
</dbReference>
<dbReference type="InterPro" id="IPR036390">
    <property type="entry name" value="WH_DNA-bd_sf"/>
</dbReference>
<keyword evidence="6" id="KW-1185">Reference proteome</keyword>
<organism evidence="5 6">
    <name type="scientific">Taishania pollutisoli</name>
    <dbReference type="NCBI Taxonomy" id="2766479"/>
    <lineage>
        <taxon>Bacteria</taxon>
        <taxon>Pseudomonadati</taxon>
        <taxon>Bacteroidota</taxon>
        <taxon>Flavobacteriia</taxon>
        <taxon>Flavobacteriales</taxon>
        <taxon>Crocinitomicaceae</taxon>
        <taxon>Taishania</taxon>
    </lineage>
</organism>
<evidence type="ECO:0000256" key="3">
    <source>
        <dbReference type="ARBA" id="ARBA00023163"/>
    </source>
</evidence>
<dbReference type="GO" id="GO:0043200">
    <property type="term" value="P:response to amino acid"/>
    <property type="evidence" value="ECO:0007669"/>
    <property type="project" value="TreeGrafter"/>
</dbReference>
<sequence>MEKEFLSGNFQLDETDHKILELLKQNAKLGTKEIAAQVGLTVTPTYERIRRMEKRGVIRSYIAVIDKKKQGFTLHVLCNVQLKSHAADYLDEFEQAIVQLAEVTDCYHIAGNFDYLLKINIRDMDSYAVFVKEKLAVIPHIATVQSSFVMRTLKEEY</sequence>
<dbReference type="InterPro" id="IPR019887">
    <property type="entry name" value="Tscrpt_reg_AsnC/Lrp_C"/>
</dbReference>
<dbReference type="InterPro" id="IPR019885">
    <property type="entry name" value="Tscrpt_reg_HTH_AsnC-type_CS"/>
</dbReference>
<evidence type="ECO:0000256" key="1">
    <source>
        <dbReference type="ARBA" id="ARBA00023015"/>
    </source>
</evidence>
<dbReference type="CDD" id="cd00090">
    <property type="entry name" value="HTH_ARSR"/>
    <property type="match status" value="1"/>
</dbReference>
<dbReference type="InterPro" id="IPR011991">
    <property type="entry name" value="ArsR-like_HTH"/>
</dbReference>
<dbReference type="GO" id="GO:0043565">
    <property type="term" value="F:sequence-specific DNA binding"/>
    <property type="evidence" value="ECO:0007669"/>
    <property type="project" value="InterPro"/>
</dbReference>
<dbReference type="Gene3D" id="3.30.70.920">
    <property type="match status" value="1"/>
</dbReference>
<gene>
    <name evidence="5" type="ORF">H9Y05_14555</name>
</gene>
<dbReference type="AlphaFoldDB" id="A0A8J6PL66"/>
<evidence type="ECO:0000256" key="2">
    <source>
        <dbReference type="ARBA" id="ARBA00023125"/>
    </source>
</evidence>
<dbReference type="PANTHER" id="PTHR30154">
    <property type="entry name" value="LEUCINE-RESPONSIVE REGULATORY PROTEIN"/>
    <property type="match status" value="1"/>
</dbReference>
<dbReference type="PROSITE" id="PS00519">
    <property type="entry name" value="HTH_ASNC_1"/>
    <property type="match status" value="1"/>
</dbReference>
<dbReference type="EMBL" id="JACVEL010000013">
    <property type="protein sequence ID" value="MBC9813694.1"/>
    <property type="molecule type" value="Genomic_DNA"/>
</dbReference>
<dbReference type="InterPro" id="IPR019888">
    <property type="entry name" value="Tscrpt_reg_AsnC-like"/>
</dbReference>
<dbReference type="SUPFAM" id="SSF54909">
    <property type="entry name" value="Dimeric alpha+beta barrel"/>
    <property type="match status" value="1"/>
</dbReference>
<dbReference type="Proteomes" id="UP000652681">
    <property type="component" value="Unassembled WGS sequence"/>
</dbReference>
<dbReference type="InterPro" id="IPR036388">
    <property type="entry name" value="WH-like_DNA-bd_sf"/>
</dbReference>
<comment type="caution">
    <text evidence="5">The sequence shown here is derived from an EMBL/GenBank/DDBJ whole genome shotgun (WGS) entry which is preliminary data.</text>
</comment>
<dbReference type="SMART" id="SM00344">
    <property type="entry name" value="HTH_ASNC"/>
    <property type="match status" value="1"/>
</dbReference>
<dbReference type="Pfam" id="PF01037">
    <property type="entry name" value="AsnC_trans_reg"/>
    <property type="match status" value="1"/>
</dbReference>
<feature type="domain" description="HTH asnC-type" evidence="4">
    <location>
        <begin position="12"/>
        <end position="73"/>
    </location>
</feature>
<dbReference type="SUPFAM" id="SSF46785">
    <property type="entry name" value="Winged helix' DNA-binding domain"/>
    <property type="match status" value="1"/>
</dbReference>
<evidence type="ECO:0000313" key="6">
    <source>
        <dbReference type="Proteomes" id="UP000652681"/>
    </source>
</evidence>
<accession>A0A8J6PL66</accession>
<keyword evidence="1" id="KW-0805">Transcription regulation</keyword>
<protein>
    <submittedName>
        <fullName evidence="5">Lrp/AsnC family transcriptional regulator</fullName>
    </submittedName>
</protein>
<dbReference type="Gene3D" id="1.10.10.10">
    <property type="entry name" value="Winged helix-like DNA-binding domain superfamily/Winged helix DNA-binding domain"/>
    <property type="match status" value="1"/>
</dbReference>
<keyword evidence="3" id="KW-0804">Transcription</keyword>
<name>A0A8J6PL66_9FLAO</name>
<reference evidence="5" key="1">
    <citation type="submission" date="2020-09" db="EMBL/GenBank/DDBJ databases">
        <title>Taishania pollutisoli gen. nov., sp. nov., Isolated from Tetrabromobisphenol A-Contaminated Soil.</title>
        <authorList>
            <person name="Chen Q."/>
        </authorList>
    </citation>
    <scope>NUCLEOTIDE SEQUENCE</scope>
    <source>
        <strain evidence="5">CZZ-1</strain>
    </source>
</reference>